<evidence type="ECO:0000256" key="1">
    <source>
        <dbReference type="ARBA" id="ARBA00004479"/>
    </source>
</evidence>
<keyword evidence="6" id="KW-0325">Glycoprotein</keyword>
<evidence type="ECO:0000313" key="8">
    <source>
        <dbReference type="EMBL" id="VDN55286.1"/>
    </source>
</evidence>
<gene>
    <name evidence="8" type="ORF">DME_LOCUS5259</name>
</gene>
<dbReference type="STRING" id="318479.A0A0N4U2J2"/>
<dbReference type="InterPro" id="IPR039311">
    <property type="entry name" value="FAM187A/B"/>
</dbReference>
<feature type="transmembrane region" description="Helical" evidence="7">
    <location>
        <begin position="449"/>
        <end position="468"/>
    </location>
</feature>
<keyword evidence="2 7" id="KW-0812">Transmembrane</keyword>
<dbReference type="AlphaFoldDB" id="A0A0N4U2J2"/>
<evidence type="ECO:0000256" key="7">
    <source>
        <dbReference type="SAM" id="Phobius"/>
    </source>
</evidence>
<dbReference type="PANTHER" id="PTHR32178:SF6">
    <property type="entry name" value="IG-LIKE DOMAIN-CONTAINING PROTEIN"/>
    <property type="match status" value="1"/>
</dbReference>
<keyword evidence="5 7" id="KW-0472">Membrane</keyword>
<dbReference type="GO" id="GO:0016020">
    <property type="term" value="C:membrane"/>
    <property type="evidence" value="ECO:0007669"/>
    <property type="project" value="UniProtKB-SubCell"/>
</dbReference>
<evidence type="ECO:0000313" key="11">
    <source>
        <dbReference type="WBParaSite" id="DME_0000089901-mRNA-1"/>
    </source>
</evidence>
<dbReference type="OrthoDB" id="5794427at2759"/>
<dbReference type="Proteomes" id="UP000038040">
    <property type="component" value="Unplaced"/>
</dbReference>
<accession>A0A0N4U2J2</accession>
<reference evidence="8 10" key="2">
    <citation type="submission" date="2018-11" db="EMBL/GenBank/DDBJ databases">
        <authorList>
            <consortium name="Pathogen Informatics"/>
        </authorList>
    </citation>
    <scope>NUCLEOTIDE SEQUENCE [LARGE SCALE GENOMIC DNA]</scope>
</reference>
<organism evidence="9 11">
    <name type="scientific">Dracunculus medinensis</name>
    <name type="common">Guinea worm</name>
    <dbReference type="NCBI Taxonomy" id="318479"/>
    <lineage>
        <taxon>Eukaryota</taxon>
        <taxon>Metazoa</taxon>
        <taxon>Ecdysozoa</taxon>
        <taxon>Nematoda</taxon>
        <taxon>Chromadorea</taxon>
        <taxon>Rhabditida</taxon>
        <taxon>Spirurina</taxon>
        <taxon>Dracunculoidea</taxon>
        <taxon>Dracunculidae</taxon>
        <taxon>Dracunculus</taxon>
    </lineage>
</organism>
<sequence length="534" mass="63173">MRPEEDVYDHTVTYKFSLFGNLVSRISRIKKMEDKRAMEKYNQKLKMYYRCMNRRDAWYANRPTAVNLNENTSSLSPEEENEVEEVWKPSESFLGKKIRKIIDKVKDSIMQNFDFYEKDERIRWDYTWEWANFSSGSGGNWQDLIKSHNSDSLSITEKALQLLRGYLTKKHRYKFGDHFELSISPMDKDYMGWYRCIKRTNDTRHITNIFYVDVFSIIATKVVYNLLISEFNDNDDSVIEKAMAYQSTKYNLESYAKATHWTDCNRCGEGETRRSVSCFIKRINENMMNSNNGTSYLQLFSDIPCRSSLVPLEVRNKFWSIEDIEESKRCTLVCTNKSEEKTRIIEGMNEMGRKTIIDVLPPGEYQINERLPPLRKKVVRKTIVSLSKNYKDNRIFINVKHELVIRYLTMDDDKSFYSCHTPDSDVVRSFSLIVNRNQQWQEQVEYIKITIRFGAFVLIMTMVFTIVLKRTAPKKEEGIEGITAIRGFNDRMTKVRSVAKWWPNVNRMAPLHEMQNETFQQMNIPNTFALNDFQ</sequence>
<evidence type="ECO:0000256" key="5">
    <source>
        <dbReference type="ARBA" id="ARBA00023136"/>
    </source>
</evidence>
<evidence type="ECO:0000256" key="2">
    <source>
        <dbReference type="ARBA" id="ARBA00022692"/>
    </source>
</evidence>
<dbReference type="WBParaSite" id="DME_0000089901-mRNA-1">
    <property type="protein sequence ID" value="DME_0000089901-mRNA-1"/>
    <property type="gene ID" value="DME_0000089901"/>
</dbReference>
<evidence type="ECO:0000256" key="6">
    <source>
        <dbReference type="ARBA" id="ARBA00023180"/>
    </source>
</evidence>
<evidence type="ECO:0000256" key="3">
    <source>
        <dbReference type="ARBA" id="ARBA00022729"/>
    </source>
</evidence>
<evidence type="ECO:0000313" key="9">
    <source>
        <dbReference type="Proteomes" id="UP000038040"/>
    </source>
</evidence>
<dbReference type="EMBL" id="UYYG01001152">
    <property type="protein sequence ID" value="VDN55286.1"/>
    <property type="molecule type" value="Genomic_DNA"/>
</dbReference>
<proteinExistence type="predicted"/>
<evidence type="ECO:0000256" key="4">
    <source>
        <dbReference type="ARBA" id="ARBA00022989"/>
    </source>
</evidence>
<protein>
    <submittedName>
        <fullName evidence="11">Ig-like domain-containing protein</fullName>
    </submittedName>
</protein>
<keyword evidence="4 7" id="KW-1133">Transmembrane helix</keyword>
<evidence type="ECO:0000313" key="10">
    <source>
        <dbReference type="Proteomes" id="UP000274756"/>
    </source>
</evidence>
<keyword evidence="3" id="KW-0732">Signal</keyword>
<name>A0A0N4U2J2_DRAME</name>
<comment type="subcellular location">
    <subcellularLocation>
        <location evidence="1">Membrane</location>
        <topology evidence="1">Single-pass type I membrane protein</topology>
    </subcellularLocation>
</comment>
<reference evidence="11" key="1">
    <citation type="submission" date="2017-02" db="UniProtKB">
        <authorList>
            <consortium name="WormBaseParasite"/>
        </authorList>
    </citation>
    <scope>IDENTIFICATION</scope>
</reference>
<dbReference type="Proteomes" id="UP000274756">
    <property type="component" value="Unassembled WGS sequence"/>
</dbReference>
<keyword evidence="10" id="KW-1185">Reference proteome</keyword>
<dbReference type="PANTHER" id="PTHR32178">
    <property type="entry name" value="FAM187"/>
    <property type="match status" value="1"/>
</dbReference>